<dbReference type="InterPro" id="IPR017853">
    <property type="entry name" value="GH"/>
</dbReference>
<gene>
    <name evidence="11" type="ORF">NP048_03460</name>
</gene>
<feature type="domain" description="GH10" evidence="10">
    <location>
        <begin position="874"/>
        <end position="1211"/>
    </location>
</feature>
<evidence type="ECO:0000313" key="12">
    <source>
        <dbReference type="Proteomes" id="UP001316384"/>
    </source>
</evidence>
<accession>A0ABY5KTG5</accession>
<keyword evidence="8" id="KW-1133">Transmembrane helix</keyword>
<dbReference type="Pfam" id="PF01522">
    <property type="entry name" value="Polysacc_deac_1"/>
    <property type="match status" value="1"/>
</dbReference>
<protein>
    <recommendedName>
        <fullName evidence="7">Beta-xylanase</fullName>
        <ecNumber evidence="7">3.2.1.8</ecNumber>
    </recommendedName>
</protein>
<keyword evidence="5 7" id="KW-0326">Glycosidase</keyword>
<feature type="domain" description="NodB homology" evidence="9">
    <location>
        <begin position="519"/>
        <end position="703"/>
    </location>
</feature>
<dbReference type="Gene3D" id="3.20.20.370">
    <property type="entry name" value="Glycoside hydrolase/deacetylase"/>
    <property type="match status" value="1"/>
</dbReference>
<dbReference type="Proteomes" id="UP001316384">
    <property type="component" value="Chromosome"/>
</dbReference>
<dbReference type="Pfam" id="PF00331">
    <property type="entry name" value="Glyco_hydro_10"/>
    <property type="match status" value="1"/>
</dbReference>
<dbReference type="EC" id="3.2.1.8" evidence="7"/>
<dbReference type="PANTHER" id="PTHR31490">
    <property type="entry name" value="GLYCOSYL HYDROLASE"/>
    <property type="match status" value="1"/>
</dbReference>
<dbReference type="PROSITE" id="PS51760">
    <property type="entry name" value="GH10_2"/>
    <property type="match status" value="1"/>
</dbReference>
<dbReference type="InterPro" id="IPR018087">
    <property type="entry name" value="Glyco_hydro_5_CS"/>
</dbReference>
<evidence type="ECO:0000256" key="5">
    <source>
        <dbReference type="ARBA" id="ARBA00023295"/>
    </source>
</evidence>
<dbReference type="Pfam" id="PF02018">
    <property type="entry name" value="CBM_4_9"/>
    <property type="match status" value="3"/>
</dbReference>
<dbReference type="Gene3D" id="2.60.40.1190">
    <property type="match status" value="1"/>
</dbReference>
<dbReference type="PROSITE" id="PS51677">
    <property type="entry name" value="NODB"/>
    <property type="match status" value="1"/>
</dbReference>
<evidence type="ECO:0000256" key="6">
    <source>
        <dbReference type="ARBA" id="ARBA00023326"/>
    </source>
</evidence>
<organism evidence="11 12">
    <name type="scientific">Cellulomonas xiejunii</name>
    <dbReference type="NCBI Taxonomy" id="2968083"/>
    <lineage>
        <taxon>Bacteria</taxon>
        <taxon>Bacillati</taxon>
        <taxon>Actinomycetota</taxon>
        <taxon>Actinomycetes</taxon>
        <taxon>Micrococcales</taxon>
        <taxon>Cellulomonadaceae</taxon>
        <taxon>Cellulomonas</taxon>
    </lineage>
</organism>
<comment type="similarity">
    <text evidence="1 7">Belongs to the glycosyl hydrolase 10 (cellulase F) family.</text>
</comment>
<evidence type="ECO:0000256" key="1">
    <source>
        <dbReference type="ARBA" id="ARBA00007495"/>
    </source>
</evidence>
<dbReference type="InterPro" id="IPR011330">
    <property type="entry name" value="Glyco_hydro/deAcase_b/a-brl"/>
</dbReference>
<dbReference type="InterPro" id="IPR001000">
    <property type="entry name" value="GH10_dom"/>
</dbReference>
<evidence type="ECO:0000259" key="9">
    <source>
        <dbReference type="PROSITE" id="PS51677"/>
    </source>
</evidence>
<keyword evidence="6 7" id="KW-0624">Polysaccharide degradation</keyword>
<evidence type="ECO:0000256" key="2">
    <source>
        <dbReference type="ARBA" id="ARBA00022737"/>
    </source>
</evidence>
<dbReference type="RefSeq" id="WP_256769440.1">
    <property type="nucleotide sequence ID" value="NZ_CP101987.1"/>
</dbReference>
<dbReference type="SMART" id="SM00633">
    <property type="entry name" value="Glyco_10"/>
    <property type="match status" value="1"/>
</dbReference>
<dbReference type="SUPFAM" id="SSF51445">
    <property type="entry name" value="(Trans)glycosidases"/>
    <property type="match status" value="1"/>
</dbReference>
<keyword evidence="3 7" id="KW-0378">Hydrolase</keyword>
<keyword evidence="2" id="KW-0677">Repeat</keyword>
<dbReference type="InterPro" id="IPR044846">
    <property type="entry name" value="GH10"/>
</dbReference>
<dbReference type="InterPro" id="IPR008979">
    <property type="entry name" value="Galactose-bd-like_sf"/>
</dbReference>
<keyword evidence="4 7" id="KW-0119">Carbohydrate metabolism</keyword>
<evidence type="ECO:0000259" key="10">
    <source>
        <dbReference type="PROSITE" id="PS51760"/>
    </source>
</evidence>
<dbReference type="CDD" id="cd10917">
    <property type="entry name" value="CE4_NodB_like_6s_7s"/>
    <property type="match status" value="1"/>
</dbReference>
<dbReference type="InterPro" id="IPR003305">
    <property type="entry name" value="CenC_carb-bd"/>
</dbReference>
<evidence type="ECO:0000256" key="3">
    <source>
        <dbReference type="ARBA" id="ARBA00022801"/>
    </source>
</evidence>
<dbReference type="EMBL" id="CP101987">
    <property type="protein sequence ID" value="UUI72532.1"/>
    <property type="molecule type" value="Genomic_DNA"/>
</dbReference>
<dbReference type="PANTHER" id="PTHR31490:SF90">
    <property type="entry name" value="ENDO-1,4-BETA-XYLANASE A"/>
    <property type="match status" value="1"/>
</dbReference>
<dbReference type="Gene3D" id="3.20.20.80">
    <property type="entry name" value="Glycosidases"/>
    <property type="match status" value="1"/>
</dbReference>
<dbReference type="SUPFAM" id="SSF49344">
    <property type="entry name" value="CBD9-like"/>
    <property type="match status" value="1"/>
</dbReference>
<comment type="catalytic activity">
    <reaction evidence="7">
        <text>Endohydrolysis of (1-&gt;4)-beta-D-xylosidic linkages in xylans.</text>
        <dbReference type="EC" id="3.2.1.8"/>
    </reaction>
</comment>
<dbReference type="SUPFAM" id="SSF88713">
    <property type="entry name" value="Glycoside hydrolase/deacetylase"/>
    <property type="match status" value="1"/>
</dbReference>
<reference evidence="11 12" key="1">
    <citation type="submission" date="2022-07" db="EMBL/GenBank/DDBJ databases">
        <title>Novel species in genus cellulomonas.</title>
        <authorList>
            <person name="Ye L."/>
        </authorList>
    </citation>
    <scope>NUCLEOTIDE SEQUENCE [LARGE SCALE GENOMIC DNA]</scope>
    <source>
        <strain evidence="12">zg-B89</strain>
    </source>
</reference>
<dbReference type="PROSITE" id="PS00659">
    <property type="entry name" value="GLYCOSYL_HYDROL_F5"/>
    <property type="match status" value="1"/>
</dbReference>
<evidence type="ECO:0000256" key="8">
    <source>
        <dbReference type="SAM" id="Phobius"/>
    </source>
</evidence>
<name>A0ABY5KTG5_9CELL</name>
<dbReference type="Pfam" id="PF06452">
    <property type="entry name" value="CBM9_1"/>
    <property type="match status" value="1"/>
</dbReference>
<dbReference type="InterPro" id="IPR010502">
    <property type="entry name" value="Carb-bd_dom_fam9"/>
</dbReference>
<evidence type="ECO:0000313" key="11">
    <source>
        <dbReference type="EMBL" id="UUI72532.1"/>
    </source>
</evidence>
<dbReference type="Gene3D" id="2.60.120.260">
    <property type="entry name" value="Galactose-binding domain-like"/>
    <property type="match status" value="4"/>
</dbReference>
<keyword evidence="8" id="KW-0812">Transmembrane</keyword>
<sequence>MHVKRRRKVYESIGVTAAVVALVAAPMVGTTLTSATAAGPVPVLSLDFEDGTWSPWTRNGDPALSVEHEKALRISDRANDWDGIRAPEMTYEAGATYTFSARARLAAGTVGSVGFRFVGNTWMGNTQVPITANGWTTITVDNTFATAWTGQVNLGTDNLAGPYAYEVDDLSITRAGVDGAPPVVLTSVDFQTADRDGWTQNGGPTLTEVSVGRYLSVADRVNNWDGIRSPAMSLEAGVAYTISARARLAPGTAGSVGFRFVGPDSWLGNTQGTIDADDWTTVSVTHTPTADESIDMFLGTDALVPDVRYTYLVDDILVTRGADGTTPAVPAAPVTVLSSDFESDLTPWVPRNATLTRDTSARTGTGAMLVAGRLANWHGAQTPINPIFAPGGTYTVSAWVRLAPGETATTMKMTVAETPVTDTSYVEAAPSVTVTDAAWVLLTGSYTRAGGVTGGDLYFEAAGVTTSFLVDDVTIVGPPVGSTPGDGWVPDLDGFVPGGAVRPTATPVTTARSAEGATNTAALTFDDGPNGADTAALLDFLAANDLVATFCVIGQNVTASGGAAMLQRIVSEGHALCNHGTTYADMGGMTKAQVETDLKANLTIIRNALGDPNAPVPYFRAPNGSWGQTAAVAVALGMQPLGVVNTISDWEPLDEATLTANLRAAMKNGEIVLVHDGGGNRAASVAATRTVVTEKLADGWVFTLPTGGADGSYVPSSSIDADFEDNTLQGWTGRDNGSGPPTVTVVSPGRDSQYAARVSDRIHQGQGLQHNVAGIFEVGATYDFSAWIKFEGTPGDVTLSAHVNAGTSSYPNLVTLTGMSNDWVQVSGQFTMPSYTNAAEVYFETKWANNDPGNTSTFLVDDITFQMRPDPVIQDDLAPLFESVGVPLGVAIDGRETYRSAAQLLTKHFEQITAENSMKPENWYEGRTFAPSADTKAVMDFAVANDLRVYGHVLVWHAQTPAWFFQDDAGNPLPVNDASAELVRGRMETHIKNVAKWINDEYGAFGSPTNPVVGWDVVNEVISDNDTDDGMRRSDWYKYLGEEFVDRAFEYADEYVNGVYLEPGADRISLFINDYNSELKSKQDRYYRLITDLIEREVPIDGVGHQFHVSLSLPVSFLEAALERFSGLGLLQAVTEFDVTTGTPATEALFIEQGYYYRDAFEVFDRYEEQMFSITVWGLYDTRSWRNSNGGPLPFDEGMQAKPAYYGILGGDLPARLRSANVFAGDVALDDAAFDDVAWQQLPLLDVDGEAAFQARWATDHLSVYAEVADRWDILELQVGEETYRISRDGSGDLDGVVAEGTGGWGVVVHVPVTAAQGDTLDFDLRVLDGVDVVGWNAPGHLGELSLVEALSTVEVVKAASAPTIDGAVDDVWGSAATVSTRTQVSGTAGATATVRTMWTGSKLYVLADVVDETPDTSAVAPHEKDSLEIFLDAGNFKNQTFRYDDLHLRIDATNKVTIGQGDEGFHRARVESQVAQTATGYRVEAAVDMLDQYIGLGTLHGLDFQVNDAVAGARTSVRTWADPTGLGFQSPQRWGVAQLVSALTPPDEDATPELSLSLASVRAGGTVTVDLEGFTPGDEVVLAMGNGANASGGAGGVGAAAVAPAGATLLGSVVVAGNGAASLTVTIPATTPAGVYRIVAAVGGEVLAEGALTVSAAAAAPGTTGTPPGRGGSLATTGAGLGLGLLGLLVLLTGTVLVVVRRRGHLVTEVRRTLGR</sequence>
<keyword evidence="8" id="KW-0472">Membrane</keyword>
<dbReference type="InterPro" id="IPR002509">
    <property type="entry name" value="NODB_dom"/>
</dbReference>
<proteinExistence type="inferred from homology"/>
<keyword evidence="12" id="KW-1185">Reference proteome</keyword>
<evidence type="ECO:0000256" key="4">
    <source>
        <dbReference type="ARBA" id="ARBA00023277"/>
    </source>
</evidence>
<evidence type="ECO:0000256" key="7">
    <source>
        <dbReference type="RuleBase" id="RU361174"/>
    </source>
</evidence>
<dbReference type="SUPFAM" id="SSF49785">
    <property type="entry name" value="Galactose-binding domain-like"/>
    <property type="match status" value="4"/>
</dbReference>
<dbReference type="PRINTS" id="PR00134">
    <property type="entry name" value="GLHYDRLASE10"/>
</dbReference>
<feature type="transmembrane region" description="Helical" evidence="8">
    <location>
        <begin position="1680"/>
        <end position="1701"/>
    </location>
</feature>